<evidence type="ECO:0000313" key="1">
    <source>
        <dbReference type="EMBL" id="KAK3731250.1"/>
    </source>
</evidence>
<evidence type="ECO:0000313" key="2">
    <source>
        <dbReference type="Proteomes" id="UP001283361"/>
    </source>
</evidence>
<dbReference type="EMBL" id="JAWDGP010007018">
    <property type="protein sequence ID" value="KAK3731250.1"/>
    <property type="molecule type" value="Genomic_DNA"/>
</dbReference>
<gene>
    <name evidence="1" type="ORF">RRG08_025793</name>
</gene>
<sequence length="191" mass="21683">MSTLEPQPYPGRGRHLIISKATDMGFNLDSTSFGTVSLTQMVELEPQPINLALPEMSEKSQKYTQDTNNNRPIVPAAPTLFRLKSSDMNSQQSNDKSVSRSYFTNEGNIQISDTSWAASKKNLYEQKKQYSFEDSEKLFEETRRCTASSLSHNLHLYSNPLAKEQMPFQKFASRAEVQDLEYGNVIKEIIS</sequence>
<organism evidence="1 2">
    <name type="scientific">Elysia crispata</name>
    <name type="common">lettuce slug</name>
    <dbReference type="NCBI Taxonomy" id="231223"/>
    <lineage>
        <taxon>Eukaryota</taxon>
        <taxon>Metazoa</taxon>
        <taxon>Spiralia</taxon>
        <taxon>Lophotrochozoa</taxon>
        <taxon>Mollusca</taxon>
        <taxon>Gastropoda</taxon>
        <taxon>Heterobranchia</taxon>
        <taxon>Euthyneura</taxon>
        <taxon>Panpulmonata</taxon>
        <taxon>Sacoglossa</taxon>
        <taxon>Placobranchoidea</taxon>
        <taxon>Plakobranchidae</taxon>
        <taxon>Elysia</taxon>
    </lineage>
</organism>
<comment type="caution">
    <text evidence="1">The sequence shown here is derived from an EMBL/GenBank/DDBJ whole genome shotgun (WGS) entry which is preliminary data.</text>
</comment>
<reference evidence="1" key="1">
    <citation type="journal article" date="2023" name="G3 (Bethesda)">
        <title>A reference genome for the long-term kleptoplast-retaining sea slug Elysia crispata morphotype clarki.</title>
        <authorList>
            <person name="Eastman K.E."/>
            <person name="Pendleton A.L."/>
            <person name="Shaikh M.A."/>
            <person name="Suttiyut T."/>
            <person name="Ogas R."/>
            <person name="Tomko P."/>
            <person name="Gavelis G."/>
            <person name="Widhalm J.R."/>
            <person name="Wisecaver J.H."/>
        </authorList>
    </citation>
    <scope>NUCLEOTIDE SEQUENCE</scope>
    <source>
        <strain evidence="1">ECLA1</strain>
    </source>
</reference>
<accession>A0AAE1CRN0</accession>
<dbReference type="AlphaFoldDB" id="A0AAE1CRN0"/>
<name>A0AAE1CRN0_9GAST</name>
<keyword evidence="2" id="KW-1185">Reference proteome</keyword>
<proteinExistence type="predicted"/>
<protein>
    <submittedName>
        <fullName evidence="1">Uncharacterized protein</fullName>
    </submittedName>
</protein>
<dbReference type="Proteomes" id="UP001283361">
    <property type="component" value="Unassembled WGS sequence"/>
</dbReference>